<dbReference type="GO" id="GO:0016987">
    <property type="term" value="F:sigma factor activity"/>
    <property type="evidence" value="ECO:0007669"/>
    <property type="project" value="UniProtKB-KW"/>
</dbReference>
<dbReference type="Proteomes" id="UP000183190">
    <property type="component" value="Unassembled WGS sequence"/>
</dbReference>
<evidence type="ECO:0000256" key="3">
    <source>
        <dbReference type="ARBA" id="ARBA00023082"/>
    </source>
</evidence>
<dbReference type="Pfam" id="PF04542">
    <property type="entry name" value="Sigma70_r2"/>
    <property type="match status" value="1"/>
</dbReference>
<gene>
    <name evidence="8" type="ORF">SAMN02910265_00206</name>
</gene>
<dbReference type="InterPro" id="IPR013325">
    <property type="entry name" value="RNA_pol_sigma_r2"/>
</dbReference>
<dbReference type="GO" id="GO:0006352">
    <property type="term" value="P:DNA-templated transcription initiation"/>
    <property type="evidence" value="ECO:0007669"/>
    <property type="project" value="InterPro"/>
</dbReference>
<dbReference type="Gene3D" id="1.10.1740.10">
    <property type="match status" value="1"/>
</dbReference>
<organism evidence="8 9">
    <name type="scientific">Ruminococcus flavefaciens</name>
    <dbReference type="NCBI Taxonomy" id="1265"/>
    <lineage>
        <taxon>Bacteria</taxon>
        <taxon>Bacillati</taxon>
        <taxon>Bacillota</taxon>
        <taxon>Clostridia</taxon>
        <taxon>Eubacteriales</taxon>
        <taxon>Oscillospiraceae</taxon>
        <taxon>Ruminococcus</taxon>
    </lineage>
</organism>
<dbReference type="EMBL" id="FNWV01000001">
    <property type="protein sequence ID" value="SEH38142.1"/>
    <property type="molecule type" value="Genomic_DNA"/>
</dbReference>
<dbReference type="SUPFAM" id="SSF88946">
    <property type="entry name" value="Sigma2 domain of RNA polymerase sigma factors"/>
    <property type="match status" value="1"/>
</dbReference>
<sequence>MDNGAGSYHRFLAGDDEGLYEIIMGYRTGLMLYLNSFVQDIHTAEELTEDTFAELAVNCPKYSEKSSFKTWLYAIGRNTTTKYLRKHSKLSIVPLESQKHLADEKNIESNYIKSEQKRIVHKALHSLRSEYRQVLYLSYFEEFSNAETAMIMKKTKRQVETLLYNAKQALRSELERSGFEYEE</sequence>
<dbReference type="InterPro" id="IPR039425">
    <property type="entry name" value="RNA_pol_sigma-70-like"/>
</dbReference>
<dbReference type="InterPro" id="IPR013324">
    <property type="entry name" value="RNA_pol_sigma_r3/r4-like"/>
</dbReference>
<evidence type="ECO:0000256" key="5">
    <source>
        <dbReference type="ARBA" id="ARBA00023163"/>
    </source>
</evidence>
<keyword evidence="4" id="KW-0238">DNA-binding</keyword>
<evidence type="ECO:0000256" key="1">
    <source>
        <dbReference type="ARBA" id="ARBA00010641"/>
    </source>
</evidence>
<dbReference type="InterPro" id="IPR036388">
    <property type="entry name" value="WH-like_DNA-bd_sf"/>
</dbReference>
<dbReference type="PANTHER" id="PTHR43133">
    <property type="entry name" value="RNA POLYMERASE ECF-TYPE SIGMA FACTO"/>
    <property type="match status" value="1"/>
</dbReference>
<dbReference type="CDD" id="cd06171">
    <property type="entry name" value="Sigma70_r4"/>
    <property type="match status" value="1"/>
</dbReference>
<evidence type="ECO:0000313" key="8">
    <source>
        <dbReference type="EMBL" id="SEH38142.1"/>
    </source>
</evidence>
<evidence type="ECO:0000259" key="7">
    <source>
        <dbReference type="Pfam" id="PF08281"/>
    </source>
</evidence>
<evidence type="ECO:0000256" key="2">
    <source>
        <dbReference type="ARBA" id="ARBA00023015"/>
    </source>
</evidence>
<name>A0A1H6HVI5_RUMFL</name>
<evidence type="ECO:0000313" key="9">
    <source>
        <dbReference type="Proteomes" id="UP000183190"/>
    </source>
</evidence>
<keyword evidence="2" id="KW-0805">Transcription regulation</keyword>
<evidence type="ECO:0000256" key="4">
    <source>
        <dbReference type="ARBA" id="ARBA00023125"/>
    </source>
</evidence>
<dbReference type="InterPro" id="IPR014284">
    <property type="entry name" value="RNA_pol_sigma-70_dom"/>
</dbReference>
<dbReference type="Gene3D" id="1.10.10.10">
    <property type="entry name" value="Winged helix-like DNA-binding domain superfamily/Winged helix DNA-binding domain"/>
    <property type="match status" value="1"/>
</dbReference>
<keyword evidence="3" id="KW-0731">Sigma factor</keyword>
<dbReference type="NCBIfam" id="TIGR02937">
    <property type="entry name" value="sigma70-ECF"/>
    <property type="match status" value="1"/>
</dbReference>
<feature type="domain" description="RNA polymerase sigma-70 region 2" evidence="6">
    <location>
        <begin position="26"/>
        <end position="88"/>
    </location>
</feature>
<dbReference type="AlphaFoldDB" id="A0A1H6HVI5"/>
<dbReference type="GO" id="GO:0003677">
    <property type="term" value="F:DNA binding"/>
    <property type="evidence" value="ECO:0007669"/>
    <property type="project" value="UniProtKB-KW"/>
</dbReference>
<dbReference type="InterPro" id="IPR007627">
    <property type="entry name" value="RNA_pol_sigma70_r2"/>
</dbReference>
<proteinExistence type="inferred from homology"/>
<dbReference type="RefSeq" id="WP_074714051.1">
    <property type="nucleotide sequence ID" value="NZ_FNWV01000001.1"/>
</dbReference>
<keyword evidence="5" id="KW-0804">Transcription</keyword>
<feature type="domain" description="RNA polymerase sigma factor 70 region 4 type 2" evidence="7">
    <location>
        <begin position="118"/>
        <end position="170"/>
    </location>
</feature>
<comment type="similarity">
    <text evidence="1">Belongs to the sigma-70 factor family. ECF subfamily.</text>
</comment>
<accession>A0A1H6HVI5</accession>
<reference evidence="8 9" key="1">
    <citation type="submission" date="2016-10" db="EMBL/GenBank/DDBJ databases">
        <authorList>
            <person name="de Groot N.N."/>
        </authorList>
    </citation>
    <scope>NUCLEOTIDE SEQUENCE [LARGE SCALE GENOMIC DNA]</scope>
    <source>
        <strain evidence="8 9">YAD2003</strain>
    </source>
</reference>
<protein>
    <submittedName>
        <fullName evidence="8">RNA polymerase sigma-70 factor, ECF subfamily</fullName>
    </submittedName>
</protein>
<dbReference type="InterPro" id="IPR013249">
    <property type="entry name" value="RNA_pol_sigma70_r4_t2"/>
</dbReference>
<dbReference type="OrthoDB" id="1706725at2"/>
<dbReference type="Pfam" id="PF08281">
    <property type="entry name" value="Sigma70_r4_2"/>
    <property type="match status" value="1"/>
</dbReference>
<dbReference type="SUPFAM" id="SSF88659">
    <property type="entry name" value="Sigma3 and sigma4 domains of RNA polymerase sigma factors"/>
    <property type="match status" value="1"/>
</dbReference>
<evidence type="ECO:0000259" key="6">
    <source>
        <dbReference type="Pfam" id="PF04542"/>
    </source>
</evidence>
<dbReference type="PANTHER" id="PTHR43133:SF8">
    <property type="entry name" value="RNA POLYMERASE SIGMA FACTOR HI_1459-RELATED"/>
    <property type="match status" value="1"/>
</dbReference>